<feature type="region of interest" description="Disordered" evidence="3">
    <location>
        <begin position="117"/>
        <end position="187"/>
    </location>
</feature>
<evidence type="ECO:0000256" key="3">
    <source>
        <dbReference type="SAM" id="MobiDB-lite"/>
    </source>
</evidence>
<organism evidence="5 6">
    <name type="scientific">Neodothiora populina</name>
    <dbReference type="NCBI Taxonomy" id="2781224"/>
    <lineage>
        <taxon>Eukaryota</taxon>
        <taxon>Fungi</taxon>
        <taxon>Dikarya</taxon>
        <taxon>Ascomycota</taxon>
        <taxon>Pezizomycotina</taxon>
        <taxon>Dothideomycetes</taxon>
        <taxon>Dothideomycetidae</taxon>
        <taxon>Dothideales</taxon>
        <taxon>Dothioraceae</taxon>
        <taxon>Neodothiora</taxon>
    </lineage>
</organism>
<dbReference type="Pfam" id="PF00172">
    <property type="entry name" value="Zn_clus"/>
    <property type="match status" value="1"/>
</dbReference>
<dbReference type="CDD" id="cd12148">
    <property type="entry name" value="fungal_TF_MHR"/>
    <property type="match status" value="1"/>
</dbReference>
<comment type="caution">
    <text evidence="5">The sequence shown here is derived from an EMBL/GenBank/DDBJ whole genome shotgun (WGS) entry which is preliminary data.</text>
</comment>
<evidence type="ECO:0000256" key="2">
    <source>
        <dbReference type="ARBA" id="ARBA00023242"/>
    </source>
</evidence>
<reference evidence="5 6" key="1">
    <citation type="submission" date="2024-07" db="EMBL/GenBank/DDBJ databases">
        <title>Draft sequence of the Neodothiora populina.</title>
        <authorList>
            <person name="Drown D.D."/>
            <person name="Schuette U.S."/>
            <person name="Buechlein A.B."/>
            <person name="Rusch D.R."/>
            <person name="Winton L.W."/>
            <person name="Adams G.A."/>
        </authorList>
    </citation>
    <scope>NUCLEOTIDE SEQUENCE [LARGE SCALE GENOMIC DNA]</scope>
    <source>
        <strain evidence="5 6">CPC 39397</strain>
    </source>
</reference>
<feature type="compositionally biased region" description="Polar residues" evidence="3">
    <location>
        <begin position="160"/>
        <end position="169"/>
    </location>
</feature>
<evidence type="ECO:0000313" key="5">
    <source>
        <dbReference type="EMBL" id="KAL1304253.1"/>
    </source>
</evidence>
<keyword evidence="1" id="KW-0479">Metal-binding</keyword>
<dbReference type="PANTHER" id="PTHR47785:SF6">
    <property type="entry name" value="ZN(II)2CYS6 TRANSCRIPTION FACTOR (EUROFUNG)"/>
    <property type="match status" value="1"/>
</dbReference>
<feature type="region of interest" description="Disordered" evidence="3">
    <location>
        <begin position="560"/>
        <end position="585"/>
    </location>
</feature>
<sequence length="733" mass="82370">MKSSKRSTVTTACEECRARKIRCNGARPICNRCMNRRRPCHYVVEAGHRRQDIIKLENDALKLDKVRLDSEVFHLRQRLMRLGVSPPIGLQMCDPSLPEEVISNDIAMVSGRATARSSALVEMTSPQSTPASTSGSRRSDTDMTDVSNNLPSVPSLREPASSSMSTDAQSEVPADKHDKPTTSHHRPKHIFSTLTASHRALLWPKIREQIISDDNSMEADLSTIAERGSPWFVHLDLCKHPHALSDDVDFSTAHMKSLTLSGSWTNVPEINFEKMHVLSSAYFATFNVLYPILDHKTFETEVLIPIQKHGFSNNSPNICLGLVVFALGEIAVSAQDGLPIKNGRPASNDSKSENDGVPPGLALYVEAGRRFGPFTATSSITIAQMLLLQATYLGACARYAEAWRIINMAALTCQMLVRCDMSGWSDPSTDALKRAYWGCLLQETYFHCDLDMPTSSLDELEGEVPMPTFSRSNAESGGYVEDATNYEYHFLAMIALRPILKNIQHYIHGFPDTNNDYPETRGEIPARLIEEFDRQLQGWRSVLPAFLRWDDSGDTPKTSPMWLSSIGSSSSDGSPASTSAGTSSTTLDQTRKWIQDLMVHQLRSRYHYTRFMLFRPSIYKVLQMSQLADADVEKLCGEALREACALPMTMAFFSNKKRLMPQLYVWTQVFMSMLLILAYTDQDENLKGIADVEVDRNNMQQSVDIMISWMAEMRHIDATAEWSWNIIRKMQYS</sequence>
<protein>
    <recommendedName>
        <fullName evidence="4">Zn(2)-C6 fungal-type domain-containing protein</fullName>
    </recommendedName>
</protein>
<gene>
    <name evidence="5" type="ORF">AAFC00_000669</name>
</gene>
<dbReference type="PANTHER" id="PTHR47785">
    <property type="entry name" value="ZN(II)2CYS6 TRANSCRIPTION FACTOR (EUROFUNG)-RELATED-RELATED"/>
    <property type="match status" value="1"/>
</dbReference>
<evidence type="ECO:0000259" key="4">
    <source>
        <dbReference type="PROSITE" id="PS50048"/>
    </source>
</evidence>
<dbReference type="SUPFAM" id="SSF57701">
    <property type="entry name" value="Zn2/Cys6 DNA-binding domain"/>
    <property type="match status" value="1"/>
</dbReference>
<dbReference type="InterPro" id="IPR053181">
    <property type="entry name" value="EcdB-like_regulator"/>
</dbReference>
<dbReference type="EMBL" id="JBFMKM010000009">
    <property type="protein sequence ID" value="KAL1304253.1"/>
    <property type="molecule type" value="Genomic_DNA"/>
</dbReference>
<keyword evidence="6" id="KW-1185">Reference proteome</keyword>
<feature type="domain" description="Zn(2)-C6 fungal-type" evidence="4">
    <location>
        <begin position="12"/>
        <end position="42"/>
    </location>
</feature>
<dbReference type="Gene3D" id="4.10.240.10">
    <property type="entry name" value="Zn(2)-C6 fungal-type DNA-binding domain"/>
    <property type="match status" value="1"/>
</dbReference>
<dbReference type="SMART" id="SM00066">
    <property type="entry name" value="GAL4"/>
    <property type="match status" value="1"/>
</dbReference>
<dbReference type="InterPro" id="IPR036864">
    <property type="entry name" value="Zn2-C6_fun-type_DNA-bd_sf"/>
</dbReference>
<dbReference type="CDD" id="cd00067">
    <property type="entry name" value="GAL4"/>
    <property type="match status" value="1"/>
</dbReference>
<name>A0ABR3PE73_9PEZI</name>
<keyword evidence="2" id="KW-0539">Nucleus</keyword>
<feature type="compositionally biased region" description="Low complexity" evidence="3">
    <location>
        <begin position="564"/>
        <end position="585"/>
    </location>
</feature>
<dbReference type="GeneID" id="95974372"/>
<dbReference type="Pfam" id="PF04082">
    <property type="entry name" value="Fungal_trans"/>
    <property type="match status" value="1"/>
</dbReference>
<feature type="compositionally biased region" description="Polar residues" evidence="3">
    <location>
        <begin position="124"/>
        <end position="136"/>
    </location>
</feature>
<evidence type="ECO:0000256" key="1">
    <source>
        <dbReference type="ARBA" id="ARBA00022723"/>
    </source>
</evidence>
<dbReference type="PROSITE" id="PS00463">
    <property type="entry name" value="ZN2_CY6_FUNGAL_1"/>
    <property type="match status" value="1"/>
</dbReference>
<dbReference type="InterPro" id="IPR001138">
    <property type="entry name" value="Zn2Cys6_DnaBD"/>
</dbReference>
<proteinExistence type="predicted"/>
<dbReference type="Proteomes" id="UP001562354">
    <property type="component" value="Unassembled WGS sequence"/>
</dbReference>
<accession>A0ABR3PE73</accession>
<evidence type="ECO:0000313" key="6">
    <source>
        <dbReference type="Proteomes" id="UP001562354"/>
    </source>
</evidence>
<dbReference type="InterPro" id="IPR007219">
    <property type="entry name" value="XnlR_reg_dom"/>
</dbReference>
<dbReference type="PROSITE" id="PS50048">
    <property type="entry name" value="ZN2_CY6_FUNGAL_2"/>
    <property type="match status" value="1"/>
</dbReference>
<dbReference type="RefSeq" id="XP_069200528.1">
    <property type="nucleotide sequence ID" value="XM_069348358.1"/>
</dbReference>